<evidence type="ECO:0000313" key="8">
    <source>
        <dbReference type="Proteomes" id="UP000596035"/>
    </source>
</evidence>
<evidence type="ECO:0000313" key="6">
    <source>
        <dbReference type="EMBL" id="QQR31281.1"/>
    </source>
</evidence>
<proteinExistence type="predicted"/>
<dbReference type="EMBL" id="CP065321">
    <property type="protein sequence ID" value="QQR29862.1"/>
    <property type="molecule type" value="Genomic_DNA"/>
</dbReference>
<evidence type="ECO:0000313" key="3">
    <source>
        <dbReference type="EMBL" id="QQR29862.1"/>
    </source>
</evidence>
<dbReference type="EMBL" id="CP065321">
    <property type="protein sequence ID" value="QQR31507.1"/>
    <property type="molecule type" value="Genomic_DNA"/>
</dbReference>
<evidence type="ECO:0000313" key="7">
    <source>
        <dbReference type="EMBL" id="QQR31507.1"/>
    </source>
</evidence>
<dbReference type="RefSeq" id="WP_088364400.1">
    <property type="nucleotide sequence ID" value="NZ_CP021422.1"/>
</dbReference>
<dbReference type="EMBL" id="CP065321">
    <property type="protein sequence ID" value="QQR30260.1"/>
    <property type="molecule type" value="Genomic_DNA"/>
</dbReference>
<feature type="domain" description="Insertion element IS402-like" evidence="2">
    <location>
        <begin position="10"/>
        <end position="74"/>
    </location>
</feature>
<dbReference type="InterPro" id="IPR025161">
    <property type="entry name" value="IS402-like_dom"/>
</dbReference>
<dbReference type="AlphaFoldDB" id="A0AA92L5Q9"/>
<dbReference type="InterPro" id="IPR002559">
    <property type="entry name" value="Transposase_11"/>
</dbReference>
<reference evidence="3 8" key="1">
    <citation type="submission" date="2020-11" db="EMBL/GenBank/DDBJ databases">
        <title>Closed and high quality bacterial genomes of the OMM12 community.</title>
        <authorList>
            <person name="Marbouty M."/>
            <person name="Lamy-Besnier Q."/>
            <person name="Debarbieux L."/>
            <person name="Koszul R."/>
        </authorList>
    </citation>
    <scope>NUCLEOTIDE SEQUENCE [LARGE SCALE GENOMIC DNA]</scope>
    <source>
        <strain evidence="3 8">KB18</strain>
    </source>
</reference>
<dbReference type="Proteomes" id="UP000596035">
    <property type="component" value="Chromosome"/>
</dbReference>
<name>A0AA92L5Q9_9FIRM</name>
<evidence type="ECO:0000313" key="5">
    <source>
        <dbReference type="EMBL" id="QQR31270.1"/>
    </source>
</evidence>
<accession>A0AA92L5Q9</accession>
<dbReference type="NCBIfam" id="NF033580">
    <property type="entry name" value="transpos_IS5_3"/>
    <property type="match status" value="1"/>
</dbReference>
<organism evidence="3 8">
    <name type="scientific">Acutalibacter muris</name>
    <dbReference type="NCBI Taxonomy" id="1796620"/>
    <lineage>
        <taxon>Bacteria</taxon>
        <taxon>Bacillati</taxon>
        <taxon>Bacillota</taxon>
        <taxon>Clostridia</taxon>
        <taxon>Eubacteriales</taxon>
        <taxon>Acutalibacteraceae</taxon>
        <taxon>Acutalibacter</taxon>
    </lineage>
</organism>
<dbReference type="Pfam" id="PF13340">
    <property type="entry name" value="DUF4096"/>
    <property type="match status" value="1"/>
</dbReference>
<dbReference type="Pfam" id="PF01609">
    <property type="entry name" value="DDE_Tnp_1"/>
    <property type="match status" value="1"/>
</dbReference>
<dbReference type="EMBL" id="CP065321">
    <property type="protein sequence ID" value="QQR31270.1"/>
    <property type="molecule type" value="Genomic_DNA"/>
</dbReference>
<dbReference type="GO" id="GO:0006313">
    <property type="term" value="P:DNA transposition"/>
    <property type="evidence" value="ECO:0007669"/>
    <property type="project" value="InterPro"/>
</dbReference>
<dbReference type="PANTHER" id="PTHR30007">
    <property type="entry name" value="PHP DOMAIN PROTEIN"/>
    <property type="match status" value="1"/>
</dbReference>
<feature type="domain" description="Transposase IS4-like" evidence="1">
    <location>
        <begin position="104"/>
        <end position="261"/>
    </location>
</feature>
<protein>
    <submittedName>
        <fullName evidence="3">IS5 family transposase</fullName>
    </submittedName>
</protein>
<dbReference type="GO" id="GO:0003677">
    <property type="term" value="F:DNA binding"/>
    <property type="evidence" value="ECO:0007669"/>
    <property type="project" value="InterPro"/>
</dbReference>
<dbReference type="GO" id="GO:0004803">
    <property type="term" value="F:transposase activity"/>
    <property type="evidence" value="ECO:0007669"/>
    <property type="project" value="InterPro"/>
</dbReference>
<evidence type="ECO:0000313" key="4">
    <source>
        <dbReference type="EMBL" id="QQR30260.1"/>
    </source>
</evidence>
<sequence length="265" mass="30681">MRKSYPSDISRKQFEEIREELSRVKKLTHPRSYDLYDIFCAVLYLLKEGCTWRAIPHDFPKWQNVRYHYDIWSNPDENGVSVLDRVLRKLVEAEREKNGRKAQTTMIIVDSKSIQNADTAEEKGYDAGKKLSGIKLHIGVDILGLPHAIMVTTANVTDRTGAIDMVDYYCDVTDHLSALKKIMADGGYTGETFANSIKDLSGAEVEVVKRNELHTFAVLPKRWIVERSFAWLDKCRRLWKNCERKLQNSFQMFSLAFIRLLLNRC</sequence>
<evidence type="ECO:0000259" key="1">
    <source>
        <dbReference type="Pfam" id="PF01609"/>
    </source>
</evidence>
<evidence type="ECO:0000259" key="2">
    <source>
        <dbReference type="Pfam" id="PF13340"/>
    </source>
</evidence>
<dbReference type="PANTHER" id="PTHR30007:SF0">
    <property type="entry name" value="TRANSPOSASE"/>
    <property type="match status" value="1"/>
</dbReference>
<dbReference type="EMBL" id="CP065321">
    <property type="protein sequence ID" value="QQR31281.1"/>
    <property type="molecule type" value="Genomic_DNA"/>
</dbReference>
<gene>
    <name evidence="4" type="ORF">I5Q82_00460</name>
    <name evidence="5" type="ORF">I5Q82_06260</name>
    <name evidence="6" type="ORF">I5Q82_06320</name>
    <name evidence="7" type="ORF">I5Q82_07530</name>
    <name evidence="3" type="ORF">I5Q82_17905</name>
</gene>